<dbReference type="AlphaFoldDB" id="A0A6A5XZB7"/>
<reference evidence="2" key="1">
    <citation type="journal article" date="2020" name="Stud. Mycol.">
        <title>101 Dothideomycetes genomes: a test case for predicting lifestyles and emergence of pathogens.</title>
        <authorList>
            <person name="Haridas S."/>
            <person name="Albert R."/>
            <person name="Binder M."/>
            <person name="Bloem J."/>
            <person name="Labutti K."/>
            <person name="Salamov A."/>
            <person name="Andreopoulos B."/>
            <person name="Baker S."/>
            <person name="Barry K."/>
            <person name="Bills G."/>
            <person name="Bluhm B."/>
            <person name="Cannon C."/>
            <person name="Castanera R."/>
            <person name="Culley D."/>
            <person name="Daum C."/>
            <person name="Ezra D."/>
            <person name="Gonzalez J."/>
            <person name="Henrissat B."/>
            <person name="Kuo A."/>
            <person name="Liang C."/>
            <person name="Lipzen A."/>
            <person name="Lutzoni F."/>
            <person name="Magnuson J."/>
            <person name="Mondo S."/>
            <person name="Nolan M."/>
            <person name="Ohm R."/>
            <person name="Pangilinan J."/>
            <person name="Park H.-J."/>
            <person name="Ramirez L."/>
            <person name="Alfaro M."/>
            <person name="Sun H."/>
            <person name="Tritt A."/>
            <person name="Yoshinaga Y."/>
            <person name="Zwiers L.-H."/>
            <person name="Turgeon B."/>
            <person name="Goodwin S."/>
            <person name="Spatafora J."/>
            <person name="Crous P."/>
            <person name="Grigoriev I."/>
        </authorList>
    </citation>
    <scope>NUCLEOTIDE SEQUENCE</scope>
    <source>
        <strain evidence="2">CBS 175.79</strain>
    </source>
</reference>
<accession>A0A6A5XZB7</accession>
<protein>
    <submittedName>
        <fullName evidence="2">Uncharacterized protein</fullName>
    </submittedName>
</protein>
<feature type="region of interest" description="Disordered" evidence="1">
    <location>
        <begin position="23"/>
        <end position="77"/>
    </location>
</feature>
<dbReference type="Proteomes" id="UP000799778">
    <property type="component" value="Unassembled WGS sequence"/>
</dbReference>
<name>A0A6A5XZB7_9PLEO</name>
<dbReference type="RefSeq" id="XP_033385953.1">
    <property type="nucleotide sequence ID" value="XM_033531832.1"/>
</dbReference>
<evidence type="ECO:0000256" key="1">
    <source>
        <dbReference type="SAM" id="MobiDB-lite"/>
    </source>
</evidence>
<keyword evidence="3" id="KW-1185">Reference proteome</keyword>
<proteinExistence type="predicted"/>
<organism evidence="2 3">
    <name type="scientific">Aaosphaeria arxii CBS 175.79</name>
    <dbReference type="NCBI Taxonomy" id="1450172"/>
    <lineage>
        <taxon>Eukaryota</taxon>
        <taxon>Fungi</taxon>
        <taxon>Dikarya</taxon>
        <taxon>Ascomycota</taxon>
        <taxon>Pezizomycotina</taxon>
        <taxon>Dothideomycetes</taxon>
        <taxon>Pleosporomycetidae</taxon>
        <taxon>Pleosporales</taxon>
        <taxon>Pleosporales incertae sedis</taxon>
        <taxon>Aaosphaeria</taxon>
    </lineage>
</organism>
<dbReference type="GeneID" id="54289229"/>
<evidence type="ECO:0000313" key="3">
    <source>
        <dbReference type="Proteomes" id="UP000799778"/>
    </source>
</evidence>
<sequence>MAGLDEMHRAAVSAIVPGCTSARAQRQRAAPFHPPEQASKTRQGKARCIVVPKHSHQEQPPSFNSKKVADHAIPLEA</sequence>
<evidence type="ECO:0000313" key="2">
    <source>
        <dbReference type="EMBL" id="KAF2017614.1"/>
    </source>
</evidence>
<gene>
    <name evidence="2" type="ORF">BU24DRAFT_460636</name>
</gene>
<dbReference type="EMBL" id="ML978068">
    <property type="protein sequence ID" value="KAF2017614.1"/>
    <property type="molecule type" value="Genomic_DNA"/>
</dbReference>